<dbReference type="WBParaSite" id="PgR066_g010_t01">
    <property type="protein sequence ID" value="PgR066_g010_t01"/>
    <property type="gene ID" value="PgR066_g010"/>
</dbReference>
<evidence type="ECO:0000313" key="1">
    <source>
        <dbReference type="Proteomes" id="UP000887569"/>
    </source>
</evidence>
<accession>A0A915BWG6</accession>
<dbReference type="Gene3D" id="3.40.50.150">
    <property type="entry name" value="Vaccinia Virus protein VP39"/>
    <property type="match status" value="1"/>
</dbReference>
<keyword evidence="1" id="KW-1185">Reference proteome</keyword>
<dbReference type="Proteomes" id="UP000887569">
    <property type="component" value="Unplaced"/>
</dbReference>
<dbReference type="AlphaFoldDB" id="A0A915BWG6"/>
<name>A0A915BWG6_PARUN</name>
<sequence length="111" mass="12645">LHFTRSSIVSMHYLEEFDIALAIFVLHFNETIAELEEALHAIYKSLRKGGKLVAFVPNGVEHLNPMTEEEGRKLGALLLLDGDRRFDGERMIVRFYSSNGDSFNANNLTYL</sequence>
<dbReference type="InterPro" id="IPR029063">
    <property type="entry name" value="SAM-dependent_MTases_sf"/>
</dbReference>
<reference evidence="2" key="1">
    <citation type="submission" date="2022-11" db="UniProtKB">
        <authorList>
            <consortium name="WormBaseParasite"/>
        </authorList>
    </citation>
    <scope>IDENTIFICATION</scope>
</reference>
<organism evidence="1 2">
    <name type="scientific">Parascaris univalens</name>
    <name type="common">Nematode worm</name>
    <dbReference type="NCBI Taxonomy" id="6257"/>
    <lineage>
        <taxon>Eukaryota</taxon>
        <taxon>Metazoa</taxon>
        <taxon>Ecdysozoa</taxon>
        <taxon>Nematoda</taxon>
        <taxon>Chromadorea</taxon>
        <taxon>Rhabditida</taxon>
        <taxon>Spirurina</taxon>
        <taxon>Ascaridomorpha</taxon>
        <taxon>Ascaridoidea</taxon>
        <taxon>Ascarididae</taxon>
        <taxon>Parascaris</taxon>
    </lineage>
</organism>
<evidence type="ECO:0000313" key="2">
    <source>
        <dbReference type="WBParaSite" id="PgR066_g010_t01"/>
    </source>
</evidence>
<protein>
    <submittedName>
        <fullName evidence="2">Methyltransferase type 11 domain-containing protein</fullName>
    </submittedName>
</protein>
<dbReference type="SUPFAM" id="SSF53335">
    <property type="entry name" value="S-adenosyl-L-methionine-dependent methyltransferases"/>
    <property type="match status" value="1"/>
</dbReference>
<proteinExistence type="predicted"/>